<evidence type="ECO:0000313" key="3">
    <source>
        <dbReference type="Proteomes" id="UP000199473"/>
    </source>
</evidence>
<organism evidence="2 3">
    <name type="scientific">Falsiroseomonas stagni DSM 19981</name>
    <dbReference type="NCBI Taxonomy" id="1123062"/>
    <lineage>
        <taxon>Bacteria</taxon>
        <taxon>Pseudomonadati</taxon>
        <taxon>Pseudomonadota</taxon>
        <taxon>Alphaproteobacteria</taxon>
        <taxon>Acetobacterales</taxon>
        <taxon>Roseomonadaceae</taxon>
        <taxon>Falsiroseomonas</taxon>
    </lineage>
</organism>
<evidence type="ECO:0000259" key="1">
    <source>
        <dbReference type="Pfam" id="PF03551"/>
    </source>
</evidence>
<dbReference type="InterPro" id="IPR005149">
    <property type="entry name" value="Tscrpt_reg_PadR_N"/>
</dbReference>
<protein>
    <submittedName>
        <fullName evidence="2">DNA-binding transcriptional regulator, PadR family</fullName>
    </submittedName>
</protein>
<keyword evidence="2" id="KW-0238">DNA-binding</keyword>
<dbReference type="PANTHER" id="PTHR43252:SF7">
    <property type="entry name" value="TRANSCRIPTIONAL REGULATOR YQJI"/>
    <property type="match status" value="1"/>
</dbReference>
<dbReference type="OrthoDB" id="9814826at2"/>
<dbReference type="AlphaFoldDB" id="A0A1I4EJJ1"/>
<dbReference type="Pfam" id="PF03551">
    <property type="entry name" value="PadR"/>
    <property type="match status" value="1"/>
</dbReference>
<dbReference type="InterPro" id="IPR036388">
    <property type="entry name" value="WH-like_DNA-bd_sf"/>
</dbReference>
<dbReference type="Proteomes" id="UP000199473">
    <property type="component" value="Unassembled WGS sequence"/>
</dbReference>
<name>A0A1I4EJJ1_9PROT</name>
<feature type="domain" description="Transcription regulator PadR N-terminal" evidence="1">
    <location>
        <begin position="47"/>
        <end position="116"/>
    </location>
</feature>
<dbReference type="EMBL" id="FOSQ01000016">
    <property type="protein sequence ID" value="SFL05220.1"/>
    <property type="molecule type" value="Genomic_DNA"/>
</dbReference>
<dbReference type="STRING" id="1123062.SAMN02745775_11673"/>
<dbReference type="PANTHER" id="PTHR43252">
    <property type="entry name" value="TRANSCRIPTIONAL REGULATOR YQJI"/>
    <property type="match status" value="1"/>
</dbReference>
<sequence length="185" mass="20243">MFHHFLRHEGRRFGHGFGREGGHGPNHHRRGGFGGRMFGQGDLRLVILALIAEKPRHGYEIIKAIEERLAGAYSPSPGVIYPTLTLLEEIGQVTATTEGSRKLYTVTEEGEQALAESRAVVDAILARMTHSDGGEGVAATMQIRRAMENLKLALRMRMSQGPIDAGHRQRIADAIDAAARVVEQG</sequence>
<proteinExistence type="predicted"/>
<dbReference type="SUPFAM" id="SSF46785">
    <property type="entry name" value="Winged helix' DNA-binding domain"/>
    <property type="match status" value="1"/>
</dbReference>
<dbReference type="Gene3D" id="1.10.10.10">
    <property type="entry name" value="Winged helix-like DNA-binding domain superfamily/Winged helix DNA-binding domain"/>
    <property type="match status" value="1"/>
</dbReference>
<evidence type="ECO:0000313" key="2">
    <source>
        <dbReference type="EMBL" id="SFL05220.1"/>
    </source>
</evidence>
<dbReference type="GO" id="GO:0003677">
    <property type="term" value="F:DNA binding"/>
    <property type="evidence" value="ECO:0007669"/>
    <property type="project" value="UniProtKB-KW"/>
</dbReference>
<reference evidence="2 3" key="1">
    <citation type="submission" date="2016-10" db="EMBL/GenBank/DDBJ databases">
        <authorList>
            <person name="de Groot N.N."/>
        </authorList>
    </citation>
    <scope>NUCLEOTIDE SEQUENCE [LARGE SCALE GENOMIC DNA]</scope>
    <source>
        <strain evidence="2 3">DSM 19981</strain>
    </source>
</reference>
<dbReference type="RefSeq" id="WP_092962901.1">
    <property type="nucleotide sequence ID" value="NZ_FOSQ01000016.1"/>
</dbReference>
<gene>
    <name evidence="2" type="ORF">SAMN02745775_11673</name>
</gene>
<dbReference type="InterPro" id="IPR036390">
    <property type="entry name" value="WH_DNA-bd_sf"/>
</dbReference>
<accession>A0A1I4EJJ1</accession>
<keyword evidence="3" id="KW-1185">Reference proteome</keyword>